<dbReference type="EMBL" id="CZPZ01000032">
    <property type="protein sequence ID" value="CUS38365.1"/>
    <property type="molecule type" value="Genomic_DNA"/>
</dbReference>
<dbReference type="AlphaFoldDB" id="A0A0S4LNS0"/>
<name>A0A0S4LNS0_9BACT</name>
<dbReference type="OrthoDB" id="9872938at2"/>
<reference evidence="3" key="1">
    <citation type="submission" date="2015-10" db="EMBL/GenBank/DDBJ databases">
        <authorList>
            <person name="Luecker S."/>
            <person name="Luecker S."/>
        </authorList>
    </citation>
    <scope>NUCLEOTIDE SEQUENCE [LARGE SCALE GENOMIC DNA]</scope>
</reference>
<feature type="region of interest" description="Disordered" evidence="1">
    <location>
        <begin position="49"/>
        <end position="89"/>
    </location>
</feature>
<organism evidence="2 3">
    <name type="scientific">Candidatus Nitrospira nitrificans</name>
    <dbReference type="NCBI Taxonomy" id="1742973"/>
    <lineage>
        <taxon>Bacteria</taxon>
        <taxon>Pseudomonadati</taxon>
        <taxon>Nitrospirota</taxon>
        <taxon>Nitrospiria</taxon>
        <taxon>Nitrospirales</taxon>
        <taxon>Nitrospiraceae</taxon>
        <taxon>Nitrospira</taxon>
    </lineage>
</organism>
<evidence type="ECO:0000256" key="1">
    <source>
        <dbReference type="SAM" id="MobiDB-lite"/>
    </source>
</evidence>
<dbReference type="RefSeq" id="WP_090900312.1">
    <property type="nucleotide sequence ID" value="NZ_CZPZ01000032.1"/>
</dbReference>
<evidence type="ECO:0000313" key="3">
    <source>
        <dbReference type="Proteomes" id="UP000198736"/>
    </source>
</evidence>
<proteinExistence type="predicted"/>
<feature type="compositionally biased region" description="Polar residues" evidence="1">
    <location>
        <begin position="49"/>
        <end position="61"/>
    </location>
</feature>
<feature type="compositionally biased region" description="Basic and acidic residues" evidence="1">
    <location>
        <begin position="62"/>
        <end position="71"/>
    </location>
</feature>
<keyword evidence="3" id="KW-1185">Reference proteome</keyword>
<protein>
    <submittedName>
        <fullName evidence="2">Uncharacterized protein</fullName>
    </submittedName>
</protein>
<evidence type="ECO:0000313" key="2">
    <source>
        <dbReference type="EMBL" id="CUS38365.1"/>
    </source>
</evidence>
<dbReference type="Proteomes" id="UP000198736">
    <property type="component" value="Unassembled WGS sequence"/>
</dbReference>
<gene>
    <name evidence="2" type="ORF">COMA2_50048</name>
</gene>
<accession>A0A0S4LNS0</accession>
<sequence>MNTSWGTKAPHRRKRAILRTKVRWEMLGLQDPAQSSLAPSIEDIRRQITSAASQGLSPDTLSRSREKEGRQKPGSKASAVTRKRGAASQ</sequence>